<dbReference type="EMBL" id="FRCX01000006">
    <property type="protein sequence ID" value="SHN24442.1"/>
    <property type="molecule type" value="Genomic_DNA"/>
</dbReference>
<name>A0A1M7Q2L4_9BURK</name>
<dbReference type="Pfam" id="PF16157">
    <property type="entry name" value="DUF4865"/>
    <property type="match status" value="1"/>
</dbReference>
<dbReference type="SUPFAM" id="SSF54909">
    <property type="entry name" value="Dimeric alpha+beta barrel"/>
    <property type="match status" value="1"/>
</dbReference>
<proteinExistence type="predicted"/>
<evidence type="ECO:0000313" key="2">
    <source>
        <dbReference type="Proteomes" id="UP000184339"/>
    </source>
</evidence>
<evidence type="ECO:0008006" key="3">
    <source>
        <dbReference type="Google" id="ProtNLM"/>
    </source>
</evidence>
<dbReference type="InterPro" id="IPR032349">
    <property type="entry name" value="DUF4865"/>
</dbReference>
<gene>
    <name evidence="1" type="ORF">SAMN05192549_106109</name>
</gene>
<accession>A0A1M7Q2L4</accession>
<sequence>MIAMQYRFVLPADYDMAAIRERIATKGPLLDNLPGLVFKAYLHAEDPEHTYAPFYLWRDEEAMHGFLNGPAFAGVSQAFGWPSVQTWTPWHATVTADVRQAQHATISSTAIAPYSALAQLREQEQAAAQQALAHGALAVVVAFEPVTWTVTRLNLWRSAAAAEAAHAGQTATVRHYQVGHVSAPGVTAM</sequence>
<dbReference type="STRING" id="551987.SAMN05192549_106109"/>
<dbReference type="InterPro" id="IPR011008">
    <property type="entry name" value="Dimeric_a/b-barrel"/>
</dbReference>
<dbReference type="OrthoDB" id="2065010at2"/>
<dbReference type="RefSeq" id="WP_072785692.1">
    <property type="nucleotide sequence ID" value="NZ_FRCX01000006.1"/>
</dbReference>
<dbReference type="AlphaFoldDB" id="A0A1M7Q2L4"/>
<reference evidence="2" key="1">
    <citation type="submission" date="2016-11" db="EMBL/GenBank/DDBJ databases">
        <authorList>
            <person name="Varghese N."/>
            <person name="Submissions S."/>
        </authorList>
    </citation>
    <scope>NUCLEOTIDE SEQUENCE [LARGE SCALE GENOMIC DNA]</scope>
    <source>
        <strain evidence="2">Sac-22</strain>
    </source>
</reference>
<dbReference type="Gene3D" id="3.30.70.100">
    <property type="match status" value="1"/>
</dbReference>
<evidence type="ECO:0000313" key="1">
    <source>
        <dbReference type="EMBL" id="SHN24442.1"/>
    </source>
</evidence>
<keyword evidence="2" id="KW-1185">Reference proteome</keyword>
<dbReference type="Proteomes" id="UP000184339">
    <property type="component" value="Unassembled WGS sequence"/>
</dbReference>
<organism evidence="1 2">
    <name type="scientific">Duganella sacchari</name>
    <dbReference type="NCBI Taxonomy" id="551987"/>
    <lineage>
        <taxon>Bacteria</taxon>
        <taxon>Pseudomonadati</taxon>
        <taxon>Pseudomonadota</taxon>
        <taxon>Betaproteobacteria</taxon>
        <taxon>Burkholderiales</taxon>
        <taxon>Oxalobacteraceae</taxon>
        <taxon>Telluria group</taxon>
        <taxon>Duganella</taxon>
    </lineage>
</organism>
<protein>
    <recommendedName>
        <fullName evidence="3">DUF4865 domain-containing protein</fullName>
    </recommendedName>
</protein>